<dbReference type="InterPro" id="IPR044867">
    <property type="entry name" value="DEUBAD_dom"/>
</dbReference>
<feature type="region of interest" description="Disordered" evidence="3">
    <location>
        <begin position="527"/>
        <end position="554"/>
    </location>
</feature>
<dbReference type="PANTHER" id="PTHR13052">
    <property type="entry name" value="NFRKB-RELATED"/>
    <property type="match status" value="1"/>
</dbReference>
<keyword evidence="2" id="KW-0539">Nucleus</keyword>
<dbReference type="PROSITE" id="PS51916">
    <property type="entry name" value="DEUBAD"/>
    <property type="match status" value="1"/>
</dbReference>
<dbReference type="EMBL" id="JAAARO010000017">
    <property type="protein sequence ID" value="KAF5733407.1"/>
    <property type="molecule type" value="Genomic_DNA"/>
</dbReference>
<proteinExistence type="predicted"/>
<dbReference type="InterPro" id="IPR024867">
    <property type="entry name" value="NFRKB"/>
</dbReference>
<accession>A0A7J7CH80</accession>
<evidence type="ECO:0000256" key="3">
    <source>
        <dbReference type="SAM" id="MobiDB-lite"/>
    </source>
</evidence>
<feature type="domain" description="DEUBAD" evidence="4">
    <location>
        <begin position="68"/>
        <end position="181"/>
    </location>
</feature>
<gene>
    <name evidence="5" type="ORF">HS088_TW17G00950</name>
</gene>
<dbReference type="AlphaFoldDB" id="A0A7J7CH80"/>
<dbReference type="Proteomes" id="UP000593562">
    <property type="component" value="Unassembled WGS sequence"/>
</dbReference>
<organism evidence="5 6">
    <name type="scientific">Tripterygium wilfordii</name>
    <name type="common">Thunder God vine</name>
    <dbReference type="NCBI Taxonomy" id="458696"/>
    <lineage>
        <taxon>Eukaryota</taxon>
        <taxon>Viridiplantae</taxon>
        <taxon>Streptophyta</taxon>
        <taxon>Embryophyta</taxon>
        <taxon>Tracheophyta</taxon>
        <taxon>Spermatophyta</taxon>
        <taxon>Magnoliopsida</taxon>
        <taxon>eudicotyledons</taxon>
        <taxon>Gunneridae</taxon>
        <taxon>Pentapetalae</taxon>
        <taxon>rosids</taxon>
        <taxon>fabids</taxon>
        <taxon>Celastrales</taxon>
        <taxon>Celastraceae</taxon>
        <taxon>Tripterygium</taxon>
    </lineage>
</organism>
<evidence type="ECO:0000256" key="1">
    <source>
        <dbReference type="ARBA" id="ARBA00004123"/>
    </source>
</evidence>
<name>A0A7J7CH80_TRIWF</name>
<evidence type="ECO:0000256" key="2">
    <source>
        <dbReference type="ARBA" id="ARBA00023242"/>
    </source>
</evidence>
<evidence type="ECO:0000259" key="4">
    <source>
        <dbReference type="PROSITE" id="PS51916"/>
    </source>
</evidence>
<comment type="caution">
    <text evidence="5">The sequence shown here is derived from an EMBL/GenBank/DDBJ whole genome shotgun (WGS) entry which is preliminary data.</text>
</comment>
<reference evidence="5 6" key="1">
    <citation type="journal article" date="2020" name="Nat. Commun.">
        <title>Genome of Tripterygium wilfordii and identification of cytochrome P450 involved in triptolide biosynthesis.</title>
        <authorList>
            <person name="Tu L."/>
            <person name="Su P."/>
            <person name="Zhang Z."/>
            <person name="Gao L."/>
            <person name="Wang J."/>
            <person name="Hu T."/>
            <person name="Zhou J."/>
            <person name="Zhang Y."/>
            <person name="Zhao Y."/>
            <person name="Liu Y."/>
            <person name="Song Y."/>
            <person name="Tong Y."/>
            <person name="Lu Y."/>
            <person name="Yang J."/>
            <person name="Xu C."/>
            <person name="Jia M."/>
            <person name="Peters R.J."/>
            <person name="Huang L."/>
            <person name="Gao W."/>
        </authorList>
    </citation>
    <scope>NUCLEOTIDE SEQUENCE [LARGE SCALE GENOMIC DNA]</scope>
    <source>
        <strain evidence="6">cv. XIE 37</strain>
        <tissue evidence="5">Leaf</tissue>
    </source>
</reference>
<keyword evidence="6" id="KW-1185">Reference proteome</keyword>
<evidence type="ECO:0000313" key="6">
    <source>
        <dbReference type="Proteomes" id="UP000593562"/>
    </source>
</evidence>
<evidence type="ECO:0000313" key="5">
    <source>
        <dbReference type="EMBL" id="KAF5733407.1"/>
    </source>
</evidence>
<protein>
    <recommendedName>
        <fullName evidence="4">DEUBAD domain-containing protein</fullName>
    </recommendedName>
</protein>
<dbReference type="PANTHER" id="PTHR13052:SF3">
    <property type="entry name" value="NUCLEAR FACTOR RELATED TO KAPPA-B-BINDING PROTEIN"/>
    <property type="match status" value="1"/>
</dbReference>
<comment type="subcellular location">
    <subcellularLocation>
        <location evidence="1">Nucleus</location>
    </subcellularLocation>
</comment>
<dbReference type="GO" id="GO:0031011">
    <property type="term" value="C:Ino80 complex"/>
    <property type="evidence" value="ECO:0007669"/>
    <property type="project" value="InterPro"/>
</dbReference>
<dbReference type="InParanoid" id="A0A7J7CH80"/>
<sequence>MGIIKIQHQASAFGCPRTKCSYRSGGEDTRTEGDPILGGDSGDNNDMYEPIEMNCELALLDDQLCDIPYELYDLPDLREILSLETWNSCLTNEERFILSDYLPDMDQHSFWLTMTELFNGSDIFFGNPLDIFFKRLKGGYSSPKVAWCREALQFIQRRKYYHSLRSYHDNMMQTFVDMISVWDHCKTSGINERINMWTRREKCQGAHLFDLNTFPKDERMSSDEVNPIADTGHLSNVTKSKIGKRASEVLPSPSVNRSNIDVQECRPKGVLKLKSSGSSSVQNHNLKVVPGDVAEHSRPLPKGILKLVPKAPSTRPEHSEVPRLVQLCLPDSTQELKDHKSSSFSASMNCWRAGYKYPLQPQKDGSSEFHTSVHQPLCTLNQQETDVRASSYSGSSARNRKRRMNPSLDDITAGAEHIFSKGDVYESSMDALGGKKYDVHSETWQNLGVENRNFSARSLVRYPFAIEHRDSGLGMESFLKEHIPTGPRMSDSGCAKQECLSTSYSDRMKSQRDFPLTYKRRKALAKQTSVDFNKPPTAGAVLNAASPKKSYQHC</sequence>
<dbReference type="OrthoDB" id="1938996at2759"/>
<dbReference type="CDD" id="cd21865">
    <property type="entry name" value="DEUBAD_NFRKB"/>
    <property type="match status" value="1"/>
</dbReference>